<dbReference type="SUPFAM" id="SSF51905">
    <property type="entry name" value="FAD/NAD(P)-binding domain"/>
    <property type="match status" value="1"/>
</dbReference>
<protein>
    <submittedName>
        <fullName evidence="4">Flavin-containing monooxygenase 1</fullName>
    </submittedName>
</protein>
<evidence type="ECO:0000256" key="1">
    <source>
        <dbReference type="ARBA" id="ARBA00022630"/>
    </source>
</evidence>
<name>A0AAW0MDV0_QUESU</name>
<keyword evidence="1" id="KW-0285">Flavoprotein</keyword>
<organism evidence="4 5">
    <name type="scientific">Quercus suber</name>
    <name type="common">Cork oak</name>
    <dbReference type="NCBI Taxonomy" id="58331"/>
    <lineage>
        <taxon>Eukaryota</taxon>
        <taxon>Viridiplantae</taxon>
        <taxon>Streptophyta</taxon>
        <taxon>Embryophyta</taxon>
        <taxon>Tracheophyta</taxon>
        <taxon>Spermatophyta</taxon>
        <taxon>Magnoliopsida</taxon>
        <taxon>eudicotyledons</taxon>
        <taxon>Gunneridae</taxon>
        <taxon>Pentapetalae</taxon>
        <taxon>rosids</taxon>
        <taxon>fabids</taxon>
        <taxon>Fagales</taxon>
        <taxon>Fagaceae</taxon>
        <taxon>Quercus</taxon>
    </lineage>
</organism>
<dbReference type="InterPro" id="IPR050346">
    <property type="entry name" value="FMO-like"/>
</dbReference>
<dbReference type="PANTHER" id="PTHR23023">
    <property type="entry name" value="DIMETHYLANILINE MONOOXYGENASE"/>
    <property type="match status" value="1"/>
</dbReference>
<reference evidence="4 5" key="1">
    <citation type="journal article" date="2018" name="Sci. Data">
        <title>The draft genome sequence of cork oak.</title>
        <authorList>
            <person name="Ramos A.M."/>
            <person name="Usie A."/>
            <person name="Barbosa P."/>
            <person name="Barros P.M."/>
            <person name="Capote T."/>
            <person name="Chaves I."/>
            <person name="Simoes F."/>
            <person name="Abreu I."/>
            <person name="Carrasquinho I."/>
            <person name="Faro C."/>
            <person name="Guimaraes J.B."/>
            <person name="Mendonca D."/>
            <person name="Nobrega F."/>
            <person name="Rodrigues L."/>
            <person name="Saibo N.J.M."/>
            <person name="Varela M.C."/>
            <person name="Egas C."/>
            <person name="Matos J."/>
            <person name="Miguel C.M."/>
            <person name="Oliveira M.M."/>
            <person name="Ricardo C.P."/>
            <person name="Goncalves S."/>
        </authorList>
    </citation>
    <scope>NUCLEOTIDE SEQUENCE [LARGE SCALE GENOMIC DNA]</scope>
    <source>
        <strain evidence="5">cv. HL8</strain>
    </source>
</reference>
<dbReference type="Proteomes" id="UP000237347">
    <property type="component" value="Unassembled WGS sequence"/>
</dbReference>
<dbReference type="GO" id="GO:0004497">
    <property type="term" value="F:monooxygenase activity"/>
    <property type="evidence" value="ECO:0007669"/>
    <property type="project" value="UniProtKB-KW"/>
</dbReference>
<dbReference type="InterPro" id="IPR036188">
    <property type="entry name" value="FAD/NAD-bd_sf"/>
</dbReference>
<comment type="caution">
    <text evidence="4">The sequence shown here is derived from an EMBL/GenBank/DDBJ whole genome shotgun (WGS) entry which is preliminary data.</text>
</comment>
<gene>
    <name evidence="4" type="primary">FMO1_3</name>
    <name evidence="4" type="ORF">CFP56_033262</name>
</gene>
<dbReference type="EMBL" id="PKMF04000005">
    <property type="protein sequence ID" value="KAK7860803.1"/>
    <property type="molecule type" value="Genomic_DNA"/>
</dbReference>
<accession>A0AAW0MDV0</accession>
<sequence>MSSYRKAILAHKLPNVPVRLLLGGYALTIEEMVLHLNFEVHQVEFVVLCIGRFSGVPNITEFPPDQGPEMFDGKVIHSMDYSEMGSASAAELIRRKRIVIIGSLKSAVDIAAECANANVSLVFLYCNRFSELLFHKPGEPFLLKFLATMLSPLVFFVLSFECACF</sequence>
<evidence type="ECO:0000313" key="5">
    <source>
        <dbReference type="Proteomes" id="UP000237347"/>
    </source>
</evidence>
<proteinExistence type="predicted"/>
<keyword evidence="4" id="KW-0503">Monooxygenase</keyword>
<evidence type="ECO:0000256" key="3">
    <source>
        <dbReference type="ARBA" id="ARBA00023002"/>
    </source>
</evidence>
<keyword evidence="3" id="KW-0560">Oxidoreductase</keyword>
<evidence type="ECO:0000313" key="4">
    <source>
        <dbReference type="EMBL" id="KAK7860803.1"/>
    </source>
</evidence>
<dbReference type="Gene3D" id="3.50.50.60">
    <property type="entry name" value="FAD/NAD(P)-binding domain"/>
    <property type="match status" value="1"/>
</dbReference>
<keyword evidence="2" id="KW-0274">FAD</keyword>
<evidence type="ECO:0000256" key="2">
    <source>
        <dbReference type="ARBA" id="ARBA00022827"/>
    </source>
</evidence>
<keyword evidence="5" id="KW-1185">Reference proteome</keyword>
<dbReference type="AlphaFoldDB" id="A0AAW0MDV0"/>